<comment type="subcellular location">
    <subcellularLocation>
        <location evidence="1">Periplasm</location>
    </subcellularLocation>
</comment>
<dbReference type="PROSITE" id="PS51007">
    <property type="entry name" value="CYTC"/>
    <property type="match status" value="1"/>
</dbReference>
<feature type="signal peptide" evidence="9">
    <location>
        <begin position="1"/>
        <end position="20"/>
    </location>
</feature>
<dbReference type="InterPro" id="IPR026259">
    <property type="entry name" value="MauG/Cytc_peroxidase"/>
</dbReference>
<sequence length="349" mass="38573">MRKAIAICICALVMASVWIAGCKKETIDPGTWQLVSFTVPKGWPQPAYTFDGNKLTYDGFVLGRKLFYDVRLSRDSSISCGSCHQQFASFANLGHDVSHGVANKVGIRNSPGLANMAWHTSFFWDGGVNHLENQPINPIQNPVEMDLPMADVVTRVKMAADYKEMFIRAFGDELVNSQRIFKAMAQFMGTMVSDDSKYDKYSRGEAGGTFTEQELRGLELVRRNCATCHKEPLFSDFSFRNNGLSPVIGVNDSGRAHITHDAADLYKFKVPSLRDVAVTAPYMHDGRIKTLEDVVEHYRTGVAASPTTDAAVAGGINMTDQDKKDIVSFLKTLTDSTFISSKLFAEPAK</sequence>
<evidence type="ECO:0000256" key="1">
    <source>
        <dbReference type="ARBA" id="ARBA00004418"/>
    </source>
</evidence>
<keyword evidence="6" id="KW-0560">Oxidoreductase</keyword>
<keyword evidence="3 8" id="KW-0479">Metal-binding</keyword>
<protein>
    <submittedName>
        <fullName evidence="11">Cytochrome c peroxidase</fullName>
    </submittedName>
</protein>
<dbReference type="InterPro" id="IPR009056">
    <property type="entry name" value="Cyt_c-like_dom"/>
</dbReference>
<comment type="caution">
    <text evidence="11">The sequence shown here is derived from an EMBL/GenBank/DDBJ whole genome shotgun (WGS) entry which is preliminary data.</text>
</comment>
<dbReference type="GO" id="GO:0004601">
    <property type="term" value="F:peroxidase activity"/>
    <property type="evidence" value="ECO:0007669"/>
    <property type="project" value="UniProtKB-KW"/>
</dbReference>
<dbReference type="PANTHER" id="PTHR30600">
    <property type="entry name" value="CYTOCHROME C PEROXIDASE-RELATED"/>
    <property type="match status" value="1"/>
</dbReference>
<keyword evidence="12" id="KW-1185">Reference proteome</keyword>
<dbReference type="EMBL" id="BAABFA010000004">
    <property type="protein sequence ID" value="GAA4460709.1"/>
    <property type="molecule type" value="Genomic_DNA"/>
</dbReference>
<evidence type="ECO:0000256" key="2">
    <source>
        <dbReference type="ARBA" id="ARBA00022617"/>
    </source>
</evidence>
<evidence type="ECO:0000256" key="6">
    <source>
        <dbReference type="ARBA" id="ARBA00023002"/>
    </source>
</evidence>
<dbReference type="Proteomes" id="UP001500067">
    <property type="component" value="Unassembled WGS sequence"/>
</dbReference>
<dbReference type="Gene3D" id="1.10.760.10">
    <property type="entry name" value="Cytochrome c-like domain"/>
    <property type="match status" value="2"/>
</dbReference>
<reference evidence="12" key="1">
    <citation type="journal article" date="2019" name="Int. J. Syst. Evol. Microbiol.">
        <title>The Global Catalogue of Microorganisms (GCM) 10K type strain sequencing project: providing services to taxonomists for standard genome sequencing and annotation.</title>
        <authorList>
            <consortium name="The Broad Institute Genomics Platform"/>
            <consortium name="The Broad Institute Genome Sequencing Center for Infectious Disease"/>
            <person name="Wu L."/>
            <person name="Ma J."/>
        </authorList>
    </citation>
    <scope>NUCLEOTIDE SEQUENCE [LARGE SCALE GENOMIC DNA]</scope>
    <source>
        <strain evidence="12">JCM 32105</strain>
    </source>
</reference>
<evidence type="ECO:0000313" key="11">
    <source>
        <dbReference type="EMBL" id="GAA4460709.1"/>
    </source>
</evidence>
<accession>A0ABP8N3K8</accession>
<proteinExistence type="predicted"/>
<organism evidence="11 12">
    <name type="scientific">Nemorincola caseinilytica</name>
    <dbReference type="NCBI Taxonomy" id="2054315"/>
    <lineage>
        <taxon>Bacteria</taxon>
        <taxon>Pseudomonadati</taxon>
        <taxon>Bacteroidota</taxon>
        <taxon>Chitinophagia</taxon>
        <taxon>Chitinophagales</taxon>
        <taxon>Chitinophagaceae</taxon>
        <taxon>Nemorincola</taxon>
    </lineage>
</organism>
<evidence type="ECO:0000313" key="12">
    <source>
        <dbReference type="Proteomes" id="UP001500067"/>
    </source>
</evidence>
<feature type="domain" description="Cytochrome c" evidence="10">
    <location>
        <begin position="212"/>
        <end position="334"/>
    </location>
</feature>
<keyword evidence="7 8" id="KW-0408">Iron</keyword>
<evidence type="ECO:0000256" key="9">
    <source>
        <dbReference type="SAM" id="SignalP"/>
    </source>
</evidence>
<dbReference type="InterPro" id="IPR004852">
    <property type="entry name" value="Di-haem_cyt_c_peroxidsae"/>
</dbReference>
<dbReference type="InterPro" id="IPR051395">
    <property type="entry name" value="Cytochrome_c_Peroxidase/MauG"/>
</dbReference>
<dbReference type="SUPFAM" id="SSF46626">
    <property type="entry name" value="Cytochrome c"/>
    <property type="match status" value="2"/>
</dbReference>
<dbReference type="RefSeq" id="WP_345077711.1">
    <property type="nucleotide sequence ID" value="NZ_BAABFA010000004.1"/>
</dbReference>
<dbReference type="PIRSF" id="PIRSF000294">
    <property type="entry name" value="Cytochrome-c_peroxidase"/>
    <property type="match status" value="1"/>
</dbReference>
<dbReference type="InterPro" id="IPR036909">
    <property type="entry name" value="Cyt_c-like_dom_sf"/>
</dbReference>
<name>A0ABP8N3K8_9BACT</name>
<dbReference type="PROSITE" id="PS51257">
    <property type="entry name" value="PROKAR_LIPOPROTEIN"/>
    <property type="match status" value="1"/>
</dbReference>
<keyword evidence="11" id="KW-0575">Peroxidase</keyword>
<keyword evidence="2 8" id="KW-0349">Heme</keyword>
<evidence type="ECO:0000259" key="10">
    <source>
        <dbReference type="PROSITE" id="PS51007"/>
    </source>
</evidence>
<gene>
    <name evidence="11" type="ORF">GCM10023093_03850</name>
</gene>
<keyword evidence="5" id="KW-0574">Periplasm</keyword>
<evidence type="ECO:0000256" key="8">
    <source>
        <dbReference type="PROSITE-ProRule" id="PRU00433"/>
    </source>
</evidence>
<evidence type="ECO:0000256" key="4">
    <source>
        <dbReference type="ARBA" id="ARBA00022729"/>
    </source>
</evidence>
<evidence type="ECO:0000256" key="7">
    <source>
        <dbReference type="ARBA" id="ARBA00023004"/>
    </source>
</evidence>
<evidence type="ECO:0000256" key="5">
    <source>
        <dbReference type="ARBA" id="ARBA00022764"/>
    </source>
</evidence>
<evidence type="ECO:0000256" key="3">
    <source>
        <dbReference type="ARBA" id="ARBA00022723"/>
    </source>
</evidence>
<feature type="chain" id="PRO_5047163650" evidence="9">
    <location>
        <begin position="21"/>
        <end position="349"/>
    </location>
</feature>
<keyword evidence="4 9" id="KW-0732">Signal</keyword>
<dbReference type="Pfam" id="PF03150">
    <property type="entry name" value="CCP_MauG"/>
    <property type="match status" value="1"/>
</dbReference>